<keyword evidence="6" id="KW-1185">Reference proteome</keyword>
<evidence type="ECO:0000256" key="1">
    <source>
        <dbReference type="ARBA" id="ARBA00022614"/>
    </source>
</evidence>
<dbReference type="PROSITE" id="PS50104">
    <property type="entry name" value="TIR"/>
    <property type="match status" value="1"/>
</dbReference>
<evidence type="ECO:0000313" key="6">
    <source>
        <dbReference type="Proteomes" id="UP001634007"/>
    </source>
</evidence>
<sequence>MLCYEVFLSFRGPDTHLDIADILYTGLIAAGIRAYRDNEELRPSKEIGPVLLQAIEQSKILIPIFSKGYADSKWCLMELVQMVECRRATGQKIMPIFFDVRPSEFVEEVVNKVLIELKKAYLVVSDCLVEMDNHVDEIMRMVFADTDETTIVGIHGMGGVGKTTLAKIVYNQLSHHFEGCCFLSNIRETSEQKGIEYLQNQLIFKLLRRKIDIDNVDEGTMTIEERLYSKRVLLLLDDVDKRIQLDALLGKRKWFGKGSKLIVTTRNKDVLHEPKVDWTYELPCMDFDHSLQIFSRHAFRRDCPLDEFLPYSIKAVKISGGLPLTLEVMGSLLSGKSKAQWDITLKKLETVLHVDIKNKLKISFEALDDRQKSIFLDIACFFIGFDIRIVIHMWESCELFPEEAIEVLQQMSLIKIKEDNCIWMHDQLRDLGREIIHQECAMKSEKQSRGLENVEAICLEFESSCEYNITYEAFASLSNLRFLQVDGINSNETSTNLHRFAQVSSFRCGCCLNVLPASFFRRSPFIFLMLRWLSWHNFPATFELTALSLTKLVILDLSWSKITKKWSGWNHINMAKNLKVLNLTGCRKLNRTPDFSSHVFLERFILERCQKLVHIDRSIGQLKQLVFLNLKFCTKLSKLPDELAKLEALTEILVDGTSIREIPEWRGMKKLDILSARNCKNLNDCSSVGCLALLLKLSLVATEITQLPESIGNLQSLVELDLSHLQVQMLPSSLGNMKNLKVLRIRCSTLRKLPSAIALLDKLEELDADRCGCLEGEMPSNIGRLKFLRVLRLTYTRVSGLPKLPESLTSLYFGTWSRKTFPDLSNLLNLRDLSLVLWSSRMDPSELEKTSSPWWIGRLHKLESIWLESPYLTTLSSDLVLLSELKELELSCENMKCLPRIPASLSSLVIKGCWEMKASIDLSNLRALADLEVTSCEITEIQGLEGLEKLRSLKFVRVTSLEKLPDLTTLKNLTKLELYNCPKLDEIQGRQESLEILRIELCRDLEKLPAPSSFKKLKYLRIHECEKLKDLLGSDDWRTLKEVTKSEPEK</sequence>
<dbReference type="SUPFAM" id="SSF52058">
    <property type="entry name" value="L domain-like"/>
    <property type="match status" value="2"/>
</dbReference>
<dbReference type="InterPro" id="IPR055414">
    <property type="entry name" value="LRR_R13L4/SHOC2-like"/>
</dbReference>
<evidence type="ECO:0000256" key="3">
    <source>
        <dbReference type="ARBA" id="ARBA00022821"/>
    </source>
</evidence>
<accession>A0ABD3JRU7</accession>
<dbReference type="InterPro" id="IPR032675">
    <property type="entry name" value="LRR_dom_sf"/>
</dbReference>
<gene>
    <name evidence="5" type="ORF">ACJRO7_033559</name>
</gene>
<dbReference type="GO" id="GO:0051707">
    <property type="term" value="P:response to other organism"/>
    <property type="evidence" value="ECO:0007669"/>
    <property type="project" value="UniProtKB-ARBA"/>
</dbReference>
<comment type="caution">
    <text evidence="5">The sequence shown here is derived from an EMBL/GenBank/DDBJ whole genome shotgun (WGS) entry which is preliminary data.</text>
</comment>
<dbReference type="GO" id="GO:0006952">
    <property type="term" value="P:defense response"/>
    <property type="evidence" value="ECO:0007669"/>
    <property type="project" value="UniProtKB-KW"/>
</dbReference>
<dbReference type="Gene3D" id="1.10.8.430">
    <property type="entry name" value="Helical domain of apoptotic protease-activating factors"/>
    <property type="match status" value="1"/>
</dbReference>
<keyword evidence="1" id="KW-0433">Leucine-rich repeat</keyword>
<dbReference type="AlphaFoldDB" id="A0ABD3JRU7"/>
<dbReference type="PRINTS" id="PR00364">
    <property type="entry name" value="DISEASERSIST"/>
</dbReference>
<dbReference type="InterPro" id="IPR035897">
    <property type="entry name" value="Toll_tir_struct_dom_sf"/>
</dbReference>
<evidence type="ECO:0000313" key="5">
    <source>
        <dbReference type="EMBL" id="KAL3728984.1"/>
    </source>
</evidence>
<keyword evidence="2" id="KW-0677">Repeat</keyword>
<dbReference type="Pfam" id="PF00931">
    <property type="entry name" value="NB-ARC"/>
    <property type="match status" value="1"/>
</dbReference>
<dbReference type="InterPro" id="IPR044974">
    <property type="entry name" value="Disease_R_plants"/>
</dbReference>
<dbReference type="InterPro" id="IPR027417">
    <property type="entry name" value="P-loop_NTPase"/>
</dbReference>
<keyword evidence="3" id="KW-0611">Plant defense</keyword>
<dbReference type="Pfam" id="PF23282">
    <property type="entry name" value="WHD_ROQ1"/>
    <property type="match status" value="1"/>
</dbReference>
<dbReference type="Gene3D" id="3.80.10.10">
    <property type="entry name" value="Ribonuclease Inhibitor"/>
    <property type="match status" value="2"/>
</dbReference>
<proteinExistence type="predicted"/>
<dbReference type="Pfam" id="PF01582">
    <property type="entry name" value="TIR"/>
    <property type="match status" value="1"/>
</dbReference>
<dbReference type="Gene3D" id="3.40.50.300">
    <property type="entry name" value="P-loop containing nucleotide triphosphate hydrolases"/>
    <property type="match status" value="1"/>
</dbReference>
<dbReference type="EMBL" id="JBJKBG010000008">
    <property type="protein sequence ID" value="KAL3728984.1"/>
    <property type="molecule type" value="Genomic_DNA"/>
</dbReference>
<dbReference type="PANTHER" id="PTHR11017">
    <property type="entry name" value="LEUCINE-RICH REPEAT-CONTAINING PROTEIN"/>
    <property type="match status" value="1"/>
</dbReference>
<dbReference type="InterPro" id="IPR058192">
    <property type="entry name" value="WHD_ROQ1-like"/>
</dbReference>
<dbReference type="SMART" id="SM00255">
    <property type="entry name" value="TIR"/>
    <property type="match status" value="1"/>
</dbReference>
<feature type="domain" description="TIR" evidence="4">
    <location>
        <begin position="2"/>
        <end position="139"/>
    </location>
</feature>
<evidence type="ECO:0000256" key="2">
    <source>
        <dbReference type="ARBA" id="ARBA00022737"/>
    </source>
</evidence>
<organism evidence="5 6">
    <name type="scientific">Eucalyptus globulus</name>
    <name type="common">Tasmanian blue gum</name>
    <dbReference type="NCBI Taxonomy" id="34317"/>
    <lineage>
        <taxon>Eukaryota</taxon>
        <taxon>Viridiplantae</taxon>
        <taxon>Streptophyta</taxon>
        <taxon>Embryophyta</taxon>
        <taxon>Tracheophyta</taxon>
        <taxon>Spermatophyta</taxon>
        <taxon>Magnoliopsida</taxon>
        <taxon>eudicotyledons</taxon>
        <taxon>Gunneridae</taxon>
        <taxon>Pentapetalae</taxon>
        <taxon>rosids</taxon>
        <taxon>malvids</taxon>
        <taxon>Myrtales</taxon>
        <taxon>Myrtaceae</taxon>
        <taxon>Myrtoideae</taxon>
        <taxon>Eucalypteae</taxon>
        <taxon>Eucalyptus</taxon>
    </lineage>
</organism>
<dbReference type="InterPro" id="IPR002182">
    <property type="entry name" value="NB-ARC"/>
</dbReference>
<evidence type="ECO:0000259" key="4">
    <source>
        <dbReference type="PROSITE" id="PS50104"/>
    </source>
</evidence>
<name>A0ABD3JRU7_EUCGL</name>
<protein>
    <recommendedName>
        <fullName evidence="4">TIR domain-containing protein</fullName>
    </recommendedName>
</protein>
<reference evidence="5 6" key="1">
    <citation type="submission" date="2024-11" db="EMBL/GenBank/DDBJ databases">
        <title>Chromosome-level genome assembly of Eucalyptus globulus Labill. provides insights into its genome evolution.</title>
        <authorList>
            <person name="Li X."/>
        </authorList>
    </citation>
    <scope>NUCLEOTIDE SEQUENCE [LARGE SCALE GENOMIC DNA]</scope>
    <source>
        <strain evidence="5">CL2024</strain>
        <tissue evidence="5">Fresh tender leaves</tissue>
    </source>
</reference>
<dbReference type="Pfam" id="PF23598">
    <property type="entry name" value="LRR_14"/>
    <property type="match status" value="1"/>
</dbReference>
<dbReference type="Gene3D" id="3.40.50.10140">
    <property type="entry name" value="Toll/interleukin-1 receptor homology (TIR) domain"/>
    <property type="match status" value="1"/>
</dbReference>
<dbReference type="InterPro" id="IPR042197">
    <property type="entry name" value="Apaf_helical"/>
</dbReference>
<dbReference type="SUPFAM" id="SSF52200">
    <property type="entry name" value="Toll/Interleukin receptor TIR domain"/>
    <property type="match status" value="1"/>
</dbReference>
<dbReference type="PANTHER" id="PTHR11017:SF570">
    <property type="entry name" value="DISEASE RESISTANCE PROTEIN (TIR-NBS CLASS)-RELATED"/>
    <property type="match status" value="1"/>
</dbReference>
<dbReference type="Proteomes" id="UP001634007">
    <property type="component" value="Unassembled WGS sequence"/>
</dbReference>
<dbReference type="SUPFAM" id="SSF52540">
    <property type="entry name" value="P-loop containing nucleoside triphosphate hydrolases"/>
    <property type="match status" value="1"/>
</dbReference>
<dbReference type="InterPro" id="IPR000157">
    <property type="entry name" value="TIR_dom"/>
</dbReference>